<organism evidence="1 2">
    <name type="scientific">Clostridium scindens (strain JCM 10418 / VPI 12708)</name>
    <dbReference type="NCBI Taxonomy" id="29347"/>
    <lineage>
        <taxon>Bacteria</taxon>
        <taxon>Bacillati</taxon>
        <taxon>Bacillota</taxon>
        <taxon>Clostridia</taxon>
        <taxon>Lachnospirales</taxon>
        <taxon>Lachnospiraceae</taxon>
    </lineage>
</organism>
<dbReference type="AlphaFoldDB" id="A0A844F212"/>
<accession>A0A844F212</accession>
<name>A0A844F212_CLOSV</name>
<dbReference type="EMBL" id="VUMB01000007">
    <property type="protein sequence ID" value="MSS39598.1"/>
    <property type="molecule type" value="Genomic_DNA"/>
</dbReference>
<reference evidence="1 2" key="1">
    <citation type="submission" date="2019-08" db="EMBL/GenBank/DDBJ databases">
        <title>In-depth cultivation of the pig gut microbiome towards novel bacterial diversity and tailored functional studies.</title>
        <authorList>
            <person name="Wylensek D."/>
            <person name="Hitch T.C.A."/>
            <person name="Clavel T."/>
        </authorList>
    </citation>
    <scope>NUCLEOTIDE SEQUENCE [LARGE SCALE GENOMIC DNA]</scope>
    <source>
        <strain evidence="1 2">BL-389-WT-3D</strain>
    </source>
</reference>
<proteinExistence type="predicted"/>
<dbReference type="RefSeq" id="WP_004608409.1">
    <property type="nucleotide sequence ID" value="NZ_AP024846.1"/>
</dbReference>
<comment type="caution">
    <text evidence="1">The sequence shown here is derived from an EMBL/GenBank/DDBJ whole genome shotgun (WGS) entry which is preliminary data.</text>
</comment>
<evidence type="ECO:0000313" key="2">
    <source>
        <dbReference type="Proteomes" id="UP000462363"/>
    </source>
</evidence>
<sequence>MEREAVRVIFTDAYNEKIEAVMHRIEGITDERSEARRQDILKAQAVCSFRENGNDLAGRISVVFIFLAPVL</sequence>
<protein>
    <submittedName>
        <fullName evidence="1">Uncharacterized protein</fullName>
    </submittedName>
</protein>
<gene>
    <name evidence="1" type="ORF">FYJ37_04295</name>
</gene>
<evidence type="ECO:0000313" key="1">
    <source>
        <dbReference type="EMBL" id="MSS39598.1"/>
    </source>
</evidence>
<dbReference type="Proteomes" id="UP000462363">
    <property type="component" value="Unassembled WGS sequence"/>
</dbReference>